<organism evidence="6 7">
    <name type="scientific">Glycocaulis albus</name>
    <dbReference type="NCBI Taxonomy" id="1382801"/>
    <lineage>
        <taxon>Bacteria</taxon>
        <taxon>Pseudomonadati</taxon>
        <taxon>Pseudomonadota</taxon>
        <taxon>Alphaproteobacteria</taxon>
        <taxon>Maricaulales</taxon>
        <taxon>Maricaulaceae</taxon>
        <taxon>Glycocaulis</taxon>
    </lineage>
</organism>
<keyword evidence="3 6" id="KW-0012">Acyltransferase</keyword>
<evidence type="ECO:0000313" key="7">
    <source>
        <dbReference type="Proteomes" id="UP000648722"/>
    </source>
</evidence>
<dbReference type="Proteomes" id="UP000648722">
    <property type="component" value="Unassembled WGS sequence"/>
</dbReference>
<dbReference type="GO" id="GO:0016746">
    <property type="term" value="F:acyltransferase activity"/>
    <property type="evidence" value="ECO:0007669"/>
    <property type="project" value="UniProtKB-KW"/>
</dbReference>
<dbReference type="RefSeq" id="WP_188452552.1">
    <property type="nucleotide sequence ID" value="NZ_BMFS01000009.1"/>
</dbReference>
<keyword evidence="4" id="KW-1133">Transmembrane helix</keyword>
<dbReference type="EMBL" id="BMFS01000009">
    <property type="protein sequence ID" value="GGH04478.1"/>
    <property type="molecule type" value="Genomic_DNA"/>
</dbReference>
<keyword evidence="7" id="KW-1185">Reference proteome</keyword>
<evidence type="ECO:0000256" key="3">
    <source>
        <dbReference type="ARBA" id="ARBA00023315"/>
    </source>
</evidence>
<dbReference type="SMART" id="SM00563">
    <property type="entry name" value="PlsC"/>
    <property type="match status" value="1"/>
</dbReference>
<proteinExistence type="predicted"/>
<comment type="caution">
    <text evidence="6">The sequence shown here is derived from an EMBL/GenBank/DDBJ whole genome shotgun (WGS) entry which is preliminary data.</text>
</comment>
<dbReference type="SUPFAM" id="SSF69593">
    <property type="entry name" value="Glycerol-3-phosphate (1)-acyltransferase"/>
    <property type="match status" value="1"/>
</dbReference>
<keyword evidence="4" id="KW-0472">Membrane</keyword>
<comment type="pathway">
    <text evidence="1">Lipid metabolism.</text>
</comment>
<accession>A0ABQ1XVC7</accession>
<reference evidence="7" key="1">
    <citation type="journal article" date="2019" name="Int. J. Syst. Evol. Microbiol.">
        <title>The Global Catalogue of Microorganisms (GCM) 10K type strain sequencing project: providing services to taxonomists for standard genome sequencing and annotation.</title>
        <authorList>
            <consortium name="The Broad Institute Genomics Platform"/>
            <consortium name="The Broad Institute Genome Sequencing Center for Infectious Disease"/>
            <person name="Wu L."/>
            <person name="Ma J."/>
        </authorList>
    </citation>
    <scope>NUCLEOTIDE SEQUENCE [LARGE SCALE GENOMIC DNA]</scope>
    <source>
        <strain evidence="7">CGMCC 1.12766</strain>
    </source>
</reference>
<dbReference type="InterPro" id="IPR002123">
    <property type="entry name" value="Plipid/glycerol_acylTrfase"/>
</dbReference>
<evidence type="ECO:0000256" key="2">
    <source>
        <dbReference type="ARBA" id="ARBA00022679"/>
    </source>
</evidence>
<gene>
    <name evidence="6" type="ORF">GCM10007420_21210</name>
</gene>
<evidence type="ECO:0000256" key="4">
    <source>
        <dbReference type="SAM" id="Phobius"/>
    </source>
</evidence>
<sequence>MTPLVRSTFFEIAYWLVTISFAVICAVLAVLPGRRPLSFGLFSYGRTMAFVMRFVAGIRIDLRGTRYLSRTPSVIAAKHQSWGDPLIMVATVRPLAFVAGDHLMKFPLIGFILKKAGAVVLSNQGGEAARARIEEGMKRLKSDKRHVLIYPEGHLSAPGEKHPYKKGVYHLAHDLNRPVVPVATSLGLAWDRKSFVKRPRTVVVEFLEPIQPGADKEAFMRQLEDTIEGRTAELLSAGNGEG</sequence>
<dbReference type="Pfam" id="PF01553">
    <property type="entry name" value="Acyltransferase"/>
    <property type="match status" value="1"/>
</dbReference>
<dbReference type="CDD" id="cd07989">
    <property type="entry name" value="LPLAT_AGPAT-like"/>
    <property type="match status" value="1"/>
</dbReference>
<keyword evidence="4" id="KW-0812">Transmembrane</keyword>
<evidence type="ECO:0000313" key="6">
    <source>
        <dbReference type="EMBL" id="GGH04478.1"/>
    </source>
</evidence>
<dbReference type="PANTHER" id="PTHR10434:SF11">
    <property type="entry name" value="1-ACYL-SN-GLYCEROL-3-PHOSPHATE ACYLTRANSFERASE"/>
    <property type="match status" value="1"/>
</dbReference>
<dbReference type="PANTHER" id="PTHR10434">
    <property type="entry name" value="1-ACYL-SN-GLYCEROL-3-PHOSPHATE ACYLTRANSFERASE"/>
    <property type="match status" value="1"/>
</dbReference>
<evidence type="ECO:0000259" key="5">
    <source>
        <dbReference type="SMART" id="SM00563"/>
    </source>
</evidence>
<keyword evidence="2" id="KW-0808">Transferase</keyword>
<feature type="transmembrane region" description="Helical" evidence="4">
    <location>
        <begin position="12"/>
        <end position="31"/>
    </location>
</feature>
<feature type="domain" description="Phospholipid/glycerol acyltransferase" evidence="5">
    <location>
        <begin position="73"/>
        <end position="187"/>
    </location>
</feature>
<name>A0ABQ1XVC7_9PROT</name>
<protein>
    <submittedName>
        <fullName evidence="6">1-acyl-sn-glycerol-3-phosphate acyltransferase</fullName>
    </submittedName>
</protein>
<evidence type="ECO:0000256" key="1">
    <source>
        <dbReference type="ARBA" id="ARBA00005189"/>
    </source>
</evidence>